<keyword evidence="2" id="KW-1185">Reference proteome</keyword>
<reference evidence="1" key="1">
    <citation type="submission" date="2021-10" db="EMBL/GenBank/DDBJ databases">
        <title>The complete genome sequence of Leeia sp. TBRC 13508.</title>
        <authorList>
            <person name="Charoenyingcharoen P."/>
            <person name="Yukphan P."/>
        </authorList>
    </citation>
    <scope>NUCLEOTIDE SEQUENCE</scope>
    <source>
        <strain evidence="1">TBRC 13508</strain>
    </source>
</reference>
<sequence length="149" mass="15806">MSGGATSIVLKLAQKGLVSELFLIETGLSSRAIGGSTNITPSIGKTSVYVSYIEDGTIQFIGITDDLPSRAVARLSQKGISISAIPGLQNISRADARAVEQTLIEYYGLGKNGGALLNKINSIAVTNPIYSNSIQRGRALLRSIGYQWF</sequence>
<proteinExistence type="predicted"/>
<dbReference type="EMBL" id="JAJBZT010000001">
    <property type="protein sequence ID" value="MCB6182040.1"/>
    <property type="molecule type" value="Genomic_DNA"/>
</dbReference>
<gene>
    <name evidence="1" type="ORF">LIN78_00525</name>
</gene>
<dbReference type="RefSeq" id="WP_227177422.1">
    <property type="nucleotide sequence ID" value="NZ_JAJBZT010000001.1"/>
</dbReference>
<evidence type="ECO:0000313" key="1">
    <source>
        <dbReference type="EMBL" id="MCB6182040.1"/>
    </source>
</evidence>
<name>A0ABS8D1H2_9NEIS</name>
<dbReference type="Proteomes" id="UP001165395">
    <property type="component" value="Unassembled WGS sequence"/>
</dbReference>
<comment type="caution">
    <text evidence="1">The sequence shown here is derived from an EMBL/GenBank/DDBJ whole genome shotgun (WGS) entry which is preliminary data.</text>
</comment>
<organism evidence="1 2">
    <name type="scientific">Leeia speluncae</name>
    <dbReference type="NCBI Taxonomy" id="2884804"/>
    <lineage>
        <taxon>Bacteria</taxon>
        <taxon>Pseudomonadati</taxon>
        <taxon>Pseudomonadota</taxon>
        <taxon>Betaproteobacteria</taxon>
        <taxon>Neisseriales</taxon>
        <taxon>Leeiaceae</taxon>
        <taxon>Leeia</taxon>
    </lineage>
</organism>
<protein>
    <submittedName>
        <fullName evidence="1">Uncharacterized protein</fullName>
    </submittedName>
</protein>
<accession>A0ABS8D1H2</accession>
<evidence type="ECO:0000313" key="2">
    <source>
        <dbReference type="Proteomes" id="UP001165395"/>
    </source>
</evidence>